<dbReference type="PIRSF" id="PIRSF016184">
    <property type="entry name" value="PhzC_PhzF"/>
    <property type="match status" value="1"/>
</dbReference>
<name>A0AAW9KA16_CARML</name>
<dbReference type="PANTHER" id="PTHR13774">
    <property type="entry name" value="PHENAZINE BIOSYNTHESIS PROTEIN"/>
    <property type="match status" value="1"/>
</dbReference>
<dbReference type="InterPro" id="IPR003719">
    <property type="entry name" value="Phenazine_PhzF-like"/>
</dbReference>
<dbReference type="NCBIfam" id="TIGR00654">
    <property type="entry name" value="PhzF_family"/>
    <property type="match status" value="1"/>
</dbReference>
<dbReference type="AlphaFoldDB" id="A0AAW9KA16"/>
<dbReference type="GO" id="GO:0016853">
    <property type="term" value="F:isomerase activity"/>
    <property type="evidence" value="ECO:0007669"/>
    <property type="project" value="UniProtKB-KW"/>
</dbReference>
<evidence type="ECO:0000313" key="5">
    <source>
        <dbReference type="Proteomes" id="UP001290462"/>
    </source>
</evidence>
<dbReference type="EMBL" id="JAVBVO010000004">
    <property type="protein sequence ID" value="MDZ5759936.1"/>
    <property type="molecule type" value="Genomic_DNA"/>
</dbReference>
<accession>A0AAW9KA16</accession>
<evidence type="ECO:0000256" key="1">
    <source>
        <dbReference type="ARBA" id="ARBA00008270"/>
    </source>
</evidence>
<keyword evidence="2" id="KW-0413">Isomerase</keyword>
<dbReference type="RefSeq" id="WP_322809505.1">
    <property type="nucleotide sequence ID" value="NZ_JAVBVO010000004.1"/>
</dbReference>
<feature type="active site" evidence="3">
    <location>
        <position position="47"/>
    </location>
</feature>
<evidence type="ECO:0000256" key="3">
    <source>
        <dbReference type="PIRSR" id="PIRSR016184-1"/>
    </source>
</evidence>
<dbReference type="GO" id="GO:0005737">
    <property type="term" value="C:cytoplasm"/>
    <property type="evidence" value="ECO:0007669"/>
    <property type="project" value="TreeGrafter"/>
</dbReference>
<gene>
    <name evidence="4" type="ORF">RAK27_14835</name>
</gene>
<protein>
    <submittedName>
        <fullName evidence="4">PhzF family phenazine biosynthesis protein</fullName>
    </submittedName>
</protein>
<comment type="caution">
    <text evidence="4">The sequence shown here is derived from an EMBL/GenBank/DDBJ whole genome shotgun (WGS) entry which is preliminary data.</text>
</comment>
<evidence type="ECO:0000313" key="4">
    <source>
        <dbReference type="EMBL" id="MDZ5759936.1"/>
    </source>
</evidence>
<dbReference type="Pfam" id="PF02567">
    <property type="entry name" value="PhzC-PhzF"/>
    <property type="match status" value="1"/>
</dbReference>
<evidence type="ECO:0000256" key="2">
    <source>
        <dbReference type="ARBA" id="ARBA00023235"/>
    </source>
</evidence>
<organism evidence="4 5">
    <name type="scientific">Carnobacterium maltaromaticum</name>
    <name type="common">Carnobacterium piscicola</name>
    <dbReference type="NCBI Taxonomy" id="2751"/>
    <lineage>
        <taxon>Bacteria</taxon>
        <taxon>Bacillati</taxon>
        <taxon>Bacillota</taxon>
        <taxon>Bacilli</taxon>
        <taxon>Lactobacillales</taxon>
        <taxon>Carnobacteriaceae</taxon>
        <taxon>Carnobacterium</taxon>
    </lineage>
</organism>
<proteinExistence type="inferred from homology"/>
<dbReference type="PANTHER" id="PTHR13774:SF39">
    <property type="entry name" value="BIOSYNTHESIS PROTEIN, PUTATIVE-RELATED"/>
    <property type="match status" value="1"/>
</dbReference>
<comment type="similarity">
    <text evidence="1">Belongs to the PhzF family.</text>
</comment>
<sequence length="289" mass="31942">MNTLYEVSSFTVAGEGGNLAGVKLLKEDENLSTNEMQVIAKALNYSETAFVKPLNKGEFQLRYFTPLAEVPLCGHATIAAFSLLSQLNQLDIGKYIMHTKAGRLSISVLAEATIFMEQSLPIFYDEKPDRGLIAHSLGIETSDIPSDYPIEIVSTGLKDLIIPVKNTTILQNLKPNMNKIREISDQLDIIGYHVFALDDENQHLIHCRNFAPLVGIDEEYATGTSNGALACYLFKHDTLQGNVEYTFSQGRQYIQQKGKVLVELKATGAKIEQVFVGGQAVVKRSLDNL</sequence>
<dbReference type="SUPFAM" id="SSF54506">
    <property type="entry name" value="Diaminopimelate epimerase-like"/>
    <property type="match status" value="1"/>
</dbReference>
<reference evidence="4" key="1">
    <citation type="submission" date="2023-08" db="EMBL/GenBank/DDBJ databases">
        <title>Genomic characterization of piscicolin 126 produced by Carnobacterium maltaromaticum CM22 strain isolated from salmon (Salmo salar).</title>
        <authorList>
            <person name="Gonzalez-Gragera E."/>
            <person name="Garcia-Lopez J.D."/>
            <person name="Teso-Perez C."/>
            <person name="Gimenez-Hernandez I."/>
            <person name="Peralta-Sanchez J.M."/>
            <person name="Valdivia E."/>
            <person name="Montalban-Lopez M."/>
            <person name="Martin-Platero A.M."/>
            <person name="Banos A."/>
            <person name="Martinez-Bueno M."/>
        </authorList>
    </citation>
    <scope>NUCLEOTIDE SEQUENCE</scope>
    <source>
        <strain evidence="4">CM22</strain>
    </source>
</reference>
<dbReference type="Gene3D" id="3.10.310.10">
    <property type="entry name" value="Diaminopimelate Epimerase, Chain A, domain 1"/>
    <property type="match status" value="2"/>
</dbReference>
<dbReference type="Proteomes" id="UP001290462">
    <property type="component" value="Unassembled WGS sequence"/>
</dbReference>